<feature type="transmembrane region" description="Helical" evidence="6">
    <location>
        <begin position="109"/>
        <end position="130"/>
    </location>
</feature>
<name>A0A2G8KCJ2_STIJA</name>
<gene>
    <name evidence="8" type="ORF">BSL78_17422</name>
</gene>
<dbReference type="STRING" id="307972.A0A2G8KCJ2"/>
<dbReference type="Proteomes" id="UP000230750">
    <property type="component" value="Unassembled WGS sequence"/>
</dbReference>
<dbReference type="PANTHER" id="PTHR13163">
    <property type="entry name" value="SPINAL CORD EXPRESSION PROTEIN 4"/>
    <property type="match status" value="1"/>
</dbReference>
<protein>
    <recommendedName>
        <fullName evidence="10">Transmembrane protein</fullName>
    </recommendedName>
</protein>
<feature type="chain" id="PRO_5013815866" description="Transmembrane protein" evidence="7">
    <location>
        <begin position="24"/>
        <end position="140"/>
    </location>
</feature>
<accession>A0A2G8KCJ2</accession>
<evidence type="ECO:0000256" key="4">
    <source>
        <dbReference type="ARBA" id="ARBA00022989"/>
    </source>
</evidence>
<comment type="caution">
    <text evidence="8">The sequence shown here is derived from an EMBL/GenBank/DDBJ whole genome shotgun (WGS) entry which is preliminary data.</text>
</comment>
<dbReference type="GO" id="GO:0016020">
    <property type="term" value="C:membrane"/>
    <property type="evidence" value="ECO:0007669"/>
    <property type="project" value="UniProtKB-SubCell"/>
</dbReference>
<comment type="subcellular location">
    <subcellularLocation>
        <location evidence="1">Membrane</location>
        <topology evidence="1">Multi-pass membrane protein</topology>
    </subcellularLocation>
</comment>
<keyword evidence="3 6" id="KW-0812">Transmembrane</keyword>
<keyword evidence="7" id="KW-0732">Signal</keyword>
<sequence>MGSMHYLAIGVGLFFVVAGLVKVAPIQPAHNQMVSAFGRYASVFPLKMVGIQPAADMYRALTGAAEILMGSLLAFGRYDWRSLSCLGLFVITVGAVQTHLALGDAVAEMFPALIAGGLLLILLFHPNGFWGSRGGKLHLA</sequence>
<evidence type="ECO:0000313" key="9">
    <source>
        <dbReference type="Proteomes" id="UP000230750"/>
    </source>
</evidence>
<evidence type="ECO:0000256" key="5">
    <source>
        <dbReference type="ARBA" id="ARBA00023136"/>
    </source>
</evidence>
<feature type="signal peptide" evidence="7">
    <location>
        <begin position="1"/>
        <end position="23"/>
    </location>
</feature>
<evidence type="ECO:0000256" key="6">
    <source>
        <dbReference type="SAM" id="Phobius"/>
    </source>
</evidence>
<proteinExistence type="inferred from homology"/>
<evidence type="ECO:0000256" key="2">
    <source>
        <dbReference type="ARBA" id="ARBA00006679"/>
    </source>
</evidence>
<feature type="transmembrane region" description="Helical" evidence="6">
    <location>
        <begin position="57"/>
        <end position="76"/>
    </location>
</feature>
<dbReference type="AlphaFoldDB" id="A0A2G8KCJ2"/>
<organism evidence="8 9">
    <name type="scientific">Stichopus japonicus</name>
    <name type="common">Sea cucumber</name>
    <dbReference type="NCBI Taxonomy" id="307972"/>
    <lineage>
        <taxon>Eukaryota</taxon>
        <taxon>Metazoa</taxon>
        <taxon>Echinodermata</taxon>
        <taxon>Eleutherozoa</taxon>
        <taxon>Echinozoa</taxon>
        <taxon>Holothuroidea</taxon>
        <taxon>Aspidochirotacea</taxon>
        <taxon>Aspidochirotida</taxon>
        <taxon>Stichopodidae</taxon>
        <taxon>Apostichopus</taxon>
    </lineage>
</organism>
<keyword evidence="4 6" id="KW-1133">Transmembrane helix</keyword>
<dbReference type="InterPro" id="IPR040399">
    <property type="entry name" value="TMEM35A/B"/>
</dbReference>
<dbReference type="EMBL" id="MRZV01000691">
    <property type="protein sequence ID" value="PIK45716.1"/>
    <property type="molecule type" value="Genomic_DNA"/>
</dbReference>
<comment type="similarity">
    <text evidence="2">Belongs to the DoxX family.</text>
</comment>
<keyword evidence="9" id="KW-1185">Reference proteome</keyword>
<feature type="transmembrane region" description="Helical" evidence="6">
    <location>
        <begin position="83"/>
        <end position="103"/>
    </location>
</feature>
<dbReference type="PANTHER" id="PTHR13163:SF2">
    <property type="entry name" value="TRANSMEMBRANE PROTEIN 35B"/>
    <property type="match status" value="1"/>
</dbReference>
<evidence type="ECO:0000256" key="1">
    <source>
        <dbReference type="ARBA" id="ARBA00004141"/>
    </source>
</evidence>
<dbReference type="OrthoDB" id="432685at2759"/>
<reference evidence="8 9" key="1">
    <citation type="journal article" date="2017" name="PLoS Biol.">
        <title>The sea cucumber genome provides insights into morphological evolution and visceral regeneration.</title>
        <authorList>
            <person name="Zhang X."/>
            <person name="Sun L."/>
            <person name="Yuan J."/>
            <person name="Sun Y."/>
            <person name="Gao Y."/>
            <person name="Zhang L."/>
            <person name="Li S."/>
            <person name="Dai H."/>
            <person name="Hamel J.F."/>
            <person name="Liu C."/>
            <person name="Yu Y."/>
            <person name="Liu S."/>
            <person name="Lin W."/>
            <person name="Guo K."/>
            <person name="Jin S."/>
            <person name="Xu P."/>
            <person name="Storey K.B."/>
            <person name="Huan P."/>
            <person name="Zhang T."/>
            <person name="Zhou Y."/>
            <person name="Zhang J."/>
            <person name="Lin C."/>
            <person name="Li X."/>
            <person name="Xing L."/>
            <person name="Huo D."/>
            <person name="Sun M."/>
            <person name="Wang L."/>
            <person name="Mercier A."/>
            <person name="Li F."/>
            <person name="Yang H."/>
            <person name="Xiang J."/>
        </authorList>
    </citation>
    <scope>NUCLEOTIDE SEQUENCE [LARGE SCALE GENOMIC DNA]</scope>
    <source>
        <strain evidence="8">Shaxun</strain>
        <tissue evidence="8">Muscle</tissue>
    </source>
</reference>
<evidence type="ECO:0000256" key="3">
    <source>
        <dbReference type="ARBA" id="ARBA00022692"/>
    </source>
</evidence>
<evidence type="ECO:0000313" key="8">
    <source>
        <dbReference type="EMBL" id="PIK45716.1"/>
    </source>
</evidence>
<keyword evidence="5 6" id="KW-0472">Membrane</keyword>
<evidence type="ECO:0000256" key="7">
    <source>
        <dbReference type="SAM" id="SignalP"/>
    </source>
</evidence>
<evidence type="ECO:0008006" key="10">
    <source>
        <dbReference type="Google" id="ProtNLM"/>
    </source>
</evidence>